<dbReference type="RefSeq" id="WP_007033760.1">
    <property type="nucleotide sequence ID" value="NZ_AOHO01000071.1"/>
</dbReference>
<feature type="chain" id="PRO_5004029779" evidence="4">
    <location>
        <begin position="29"/>
        <end position="402"/>
    </location>
</feature>
<keyword evidence="6" id="KW-1185">Reference proteome</keyword>
<organism evidence="5 6">
    <name type="scientific">Amycolatopsis decaplanina DSM 44594</name>
    <dbReference type="NCBI Taxonomy" id="1284240"/>
    <lineage>
        <taxon>Bacteria</taxon>
        <taxon>Bacillati</taxon>
        <taxon>Actinomycetota</taxon>
        <taxon>Actinomycetes</taxon>
        <taxon>Pseudonocardiales</taxon>
        <taxon>Pseudonocardiaceae</taxon>
        <taxon>Amycolatopsis</taxon>
    </lineage>
</organism>
<dbReference type="GO" id="GO:0003847">
    <property type="term" value="F:1-alkyl-2-acetylglycerophosphocholine esterase activity"/>
    <property type="evidence" value="ECO:0007669"/>
    <property type="project" value="TreeGrafter"/>
</dbReference>
<dbReference type="InterPro" id="IPR029058">
    <property type="entry name" value="AB_hydrolase_fold"/>
</dbReference>
<keyword evidence="3" id="KW-0443">Lipid metabolism</keyword>
<reference evidence="5 6" key="1">
    <citation type="journal article" date="2013" name="Genome Announc.">
        <title>Draft Genome Sequence of Amycolatopsis decaplanina Strain DSM 44594T.</title>
        <authorList>
            <person name="Kaur N."/>
            <person name="Kumar S."/>
            <person name="Bala M."/>
            <person name="Raghava G.P."/>
            <person name="Mayilraj S."/>
        </authorList>
    </citation>
    <scope>NUCLEOTIDE SEQUENCE [LARGE SCALE GENOMIC DNA]</scope>
    <source>
        <strain evidence="5 6">DSM 44594</strain>
    </source>
</reference>
<evidence type="ECO:0000256" key="3">
    <source>
        <dbReference type="ARBA" id="ARBA00023098"/>
    </source>
</evidence>
<dbReference type="PANTHER" id="PTHR10272:SF0">
    <property type="entry name" value="PLATELET-ACTIVATING FACTOR ACETYLHYDROLASE"/>
    <property type="match status" value="1"/>
</dbReference>
<dbReference type="Gene3D" id="3.40.50.1820">
    <property type="entry name" value="alpha/beta hydrolase"/>
    <property type="match status" value="1"/>
</dbReference>
<evidence type="ECO:0000256" key="2">
    <source>
        <dbReference type="ARBA" id="ARBA00022963"/>
    </source>
</evidence>
<accession>M2YZX4</accession>
<dbReference type="EMBL" id="AOHO01000071">
    <property type="protein sequence ID" value="EME54218.1"/>
    <property type="molecule type" value="Genomic_DNA"/>
</dbReference>
<name>M2YZX4_9PSEU</name>
<dbReference type="AlphaFoldDB" id="M2YZX4"/>
<evidence type="ECO:0000256" key="1">
    <source>
        <dbReference type="ARBA" id="ARBA00022801"/>
    </source>
</evidence>
<evidence type="ECO:0000256" key="4">
    <source>
        <dbReference type="SAM" id="SignalP"/>
    </source>
</evidence>
<dbReference type="Proteomes" id="UP000054226">
    <property type="component" value="Unassembled WGS sequence"/>
</dbReference>
<evidence type="ECO:0000313" key="6">
    <source>
        <dbReference type="Proteomes" id="UP000054226"/>
    </source>
</evidence>
<proteinExistence type="predicted"/>
<comment type="caution">
    <text evidence="5">The sequence shown here is derived from an EMBL/GenBank/DDBJ whole genome shotgun (WGS) entry which is preliminary data.</text>
</comment>
<dbReference type="PATRIC" id="fig|1284240.4.peg.6065"/>
<gene>
    <name evidence="5" type="ORF">H074_29763</name>
</gene>
<dbReference type="GO" id="GO:0016042">
    <property type="term" value="P:lipid catabolic process"/>
    <property type="evidence" value="ECO:0007669"/>
    <property type="project" value="UniProtKB-KW"/>
</dbReference>
<feature type="signal peptide" evidence="4">
    <location>
        <begin position="1"/>
        <end position="28"/>
    </location>
</feature>
<protein>
    <submittedName>
        <fullName evidence="5">Lipase</fullName>
    </submittedName>
</protein>
<dbReference type="SUPFAM" id="SSF53474">
    <property type="entry name" value="alpha/beta-Hydrolases"/>
    <property type="match status" value="1"/>
</dbReference>
<sequence>MKRTPRRIGVLATALALPAVLLAPSASAAPVRLSLPAPTGPYVVGTTDLHLIDHSRQDPWVPGLARELMVTVRYPALPSNKPKAPYMAPGVAKVVAEGDAVKLGMAADQLDYRFPTHSRIGAPAIGGKRPVVLYSPGGTLSRSHGTTHQEQLASEGYVVVAIDHTHEAEAVEFPGGRVAKKALPPSSIEVSKRVIETRVQDTRFVLDSLRLTQVGMFGHSAGGFTAGETMVTDRRIVAGADLDGSMAHSQSQRIFGRVADEGLDRPFLLMSAGDHSAASDASWQKFLRNQRGWTREVRLPDGEHFSFTDYQTLLPQLGNAPAAFVGTIDPARSVAEQRARLSAFFGKTLRHAALGTTARPLFRTRSTTISIPADIAAFAGHDTELAARSPQEWDSTELRQGR</sequence>
<keyword evidence="4" id="KW-0732">Signal</keyword>
<keyword evidence="1" id="KW-0378">Hydrolase</keyword>
<evidence type="ECO:0000313" key="5">
    <source>
        <dbReference type="EMBL" id="EME54218.1"/>
    </source>
</evidence>
<keyword evidence="2" id="KW-0442">Lipid degradation</keyword>
<dbReference type="PANTHER" id="PTHR10272">
    <property type="entry name" value="PLATELET-ACTIVATING FACTOR ACETYLHYDROLASE"/>
    <property type="match status" value="1"/>
</dbReference>